<evidence type="ECO:0000313" key="7">
    <source>
        <dbReference type="Proteomes" id="UP000887540"/>
    </source>
</evidence>
<dbReference type="PANTHER" id="PTHR47024:SF1">
    <property type="entry name" value="GLYCOSYLTRANSFERASE FAMILY 92 PROTEIN"/>
    <property type="match status" value="1"/>
</dbReference>
<dbReference type="AlphaFoldDB" id="A0A914CNX2"/>
<dbReference type="WBParaSite" id="ACRNAN_scaffold12862.g14405.t1">
    <property type="protein sequence ID" value="ACRNAN_scaffold12862.g14405.t1"/>
    <property type="gene ID" value="ACRNAN_scaffold12862.g14405"/>
</dbReference>
<dbReference type="EC" id="2.4.1.-" evidence="6"/>
<dbReference type="GO" id="GO:0016020">
    <property type="term" value="C:membrane"/>
    <property type="evidence" value="ECO:0007669"/>
    <property type="project" value="UniProtKB-SubCell"/>
</dbReference>
<proteinExistence type="inferred from homology"/>
<comment type="similarity">
    <text evidence="2 6">Belongs to the glycosyltransferase 92 family.</text>
</comment>
<evidence type="ECO:0000256" key="2">
    <source>
        <dbReference type="ARBA" id="ARBA00007647"/>
    </source>
</evidence>
<evidence type="ECO:0000313" key="8">
    <source>
        <dbReference type="WBParaSite" id="ACRNAN_scaffold12862.g14405.t1"/>
    </source>
</evidence>
<evidence type="ECO:0000256" key="1">
    <source>
        <dbReference type="ARBA" id="ARBA00004167"/>
    </source>
</evidence>
<keyword evidence="7" id="KW-1185">Reference proteome</keyword>
<dbReference type="Proteomes" id="UP000887540">
    <property type="component" value="Unplaced"/>
</dbReference>
<dbReference type="Pfam" id="PF01697">
    <property type="entry name" value="Glyco_transf_92"/>
    <property type="match status" value="1"/>
</dbReference>
<name>A0A914CNX2_9BILA</name>
<keyword evidence="3 6" id="KW-0328">Glycosyltransferase</keyword>
<evidence type="ECO:0000256" key="5">
    <source>
        <dbReference type="ARBA" id="ARBA00023136"/>
    </source>
</evidence>
<reference evidence="8" key="1">
    <citation type="submission" date="2022-11" db="UniProtKB">
        <authorList>
            <consortium name="WormBaseParasite"/>
        </authorList>
    </citation>
    <scope>IDENTIFICATION</scope>
</reference>
<evidence type="ECO:0000256" key="6">
    <source>
        <dbReference type="RuleBase" id="RU366017"/>
    </source>
</evidence>
<organism evidence="7 8">
    <name type="scientific">Acrobeloides nanus</name>
    <dbReference type="NCBI Taxonomy" id="290746"/>
    <lineage>
        <taxon>Eukaryota</taxon>
        <taxon>Metazoa</taxon>
        <taxon>Ecdysozoa</taxon>
        <taxon>Nematoda</taxon>
        <taxon>Chromadorea</taxon>
        <taxon>Rhabditida</taxon>
        <taxon>Tylenchina</taxon>
        <taxon>Cephalobomorpha</taxon>
        <taxon>Cephaloboidea</taxon>
        <taxon>Cephalobidae</taxon>
        <taxon>Acrobeloides</taxon>
    </lineage>
</organism>
<dbReference type="InterPro" id="IPR008166">
    <property type="entry name" value="Glyco_transf_92"/>
</dbReference>
<keyword evidence="5" id="KW-0472">Membrane</keyword>
<accession>A0A914CNX2</accession>
<evidence type="ECO:0000256" key="3">
    <source>
        <dbReference type="ARBA" id="ARBA00022676"/>
    </source>
</evidence>
<sequence length="195" mass="22711">MGEQITPNPINDDTIFVYNAYLMKSTTEAKPNGEFLIRIPAFASCHHIQQGSNFDILTLKNSNGKYYNGTIWPMDTDCGLSWSPGCTVGPWIIDINIPEEDVESIGYNLILIYKNRKIKIPKIHKTPPRNPGLSICVAPMYWFSDFVQLIEFIEIWQILGASKIYFYYQSVTREVYEVFREYEERMKLKFDPLKF</sequence>
<evidence type="ECO:0000256" key="4">
    <source>
        <dbReference type="ARBA" id="ARBA00022679"/>
    </source>
</evidence>
<protein>
    <recommendedName>
        <fullName evidence="6">Glycosyltransferase family 92 protein</fullName>
        <ecNumber evidence="6">2.4.1.-</ecNumber>
    </recommendedName>
</protein>
<dbReference type="GO" id="GO:0016757">
    <property type="term" value="F:glycosyltransferase activity"/>
    <property type="evidence" value="ECO:0007669"/>
    <property type="project" value="UniProtKB-UniRule"/>
</dbReference>
<dbReference type="PANTHER" id="PTHR47024">
    <property type="entry name" value="BIOFILM ABSENT ON HEAD (AFTER YERSINIA EXPOSURE)-RELATED"/>
    <property type="match status" value="1"/>
</dbReference>
<comment type="subcellular location">
    <subcellularLocation>
        <location evidence="1">Membrane</location>
        <topology evidence="1">Single-pass membrane protein</topology>
    </subcellularLocation>
</comment>
<keyword evidence="4 6" id="KW-0808">Transferase</keyword>